<protein>
    <submittedName>
        <fullName evidence="4">Uncharacterized protein LOC109717360</fullName>
    </submittedName>
</protein>
<dbReference type="PANTHER" id="PTHR37198">
    <property type="entry name" value="NUCLEOLIN"/>
    <property type="match status" value="1"/>
</dbReference>
<dbReference type="OrthoDB" id="1933309at2759"/>
<name>A0A6P5FYW8_ANACO</name>
<feature type="compositionally biased region" description="Acidic residues" evidence="1">
    <location>
        <begin position="24"/>
        <end position="40"/>
    </location>
</feature>
<reference evidence="4" key="2">
    <citation type="submission" date="2025-08" db="UniProtKB">
        <authorList>
            <consortium name="RefSeq"/>
        </authorList>
    </citation>
    <scope>IDENTIFICATION</scope>
    <source>
        <tissue evidence="4">Leaf</tissue>
    </source>
</reference>
<feature type="region of interest" description="Disordered" evidence="1">
    <location>
        <begin position="17"/>
        <end position="40"/>
    </location>
</feature>
<evidence type="ECO:0000256" key="2">
    <source>
        <dbReference type="SAM" id="Phobius"/>
    </source>
</evidence>
<evidence type="ECO:0000313" key="3">
    <source>
        <dbReference type="Proteomes" id="UP000515123"/>
    </source>
</evidence>
<keyword evidence="2" id="KW-0812">Transmembrane</keyword>
<keyword evidence="2" id="KW-0472">Membrane</keyword>
<keyword evidence="2" id="KW-1133">Transmembrane helix</keyword>
<evidence type="ECO:0000313" key="4">
    <source>
        <dbReference type="RefSeq" id="XP_020098698.1"/>
    </source>
</evidence>
<feature type="transmembrane region" description="Helical" evidence="2">
    <location>
        <begin position="79"/>
        <end position="99"/>
    </location>
</feature>
<reference evidence="3" key="1">
    <citation type="journal article" date="2015" name="Nat. Genet.">
        <title>The pineapple genome and the evolution of CAM photosynthesis.</title>
        <authorList>
            <person name="Ming R."/>
            <person name="VanBuren R."/>
            <person name="Wai C.M."/>
            <person name="Tang H."/>
            <person name="Schatz M.C."/>
            <person name="Bowers J.E."/>
            <person name="Lyons E."/>
            <person name="Wang M.L."/>
            <person name="Chen J."/>
            <person name="Biggers E."/>
            <person name="Zhang J."/>
            <person name="Huang L."/>
            <person name="Zhang L."/>
            <person name="Miao W."/>
            <person name="Zhang J."/>
            <person name="Ye Z."/>
            <person name="Miao C."/>
            <person name="Lin Z."/>
            <person name="Wang H."/>
            <person name="Zhou H."/>
            <person name="Yim W.C."/>
            <person name="Priest H.D."/>
            <person name="Zheng C."/>
            <person name="Woodhouse M."/>
            <person name="Edger P.P."/>
            <person name="Guyot R."/>
            <person name="Guo H.B."/>
            <person name="Guo H."/>
            <person name="Zheng G."/>
            <person name="Singh R."/>
            <person name="Sharma A."/>
            <person name="Min X."/>
            <person name="Zheng Y."/>
            <person name="Lee H."/>
            <person name="Gurtowski J."/>
            <person name="Sedlazeck F.J."/>
            <person name="Harkess A."/>
            <person name="McKain M.R."/>
            <person name="Liao Z."/>
            <person name="Fang J."/>
            <person name="Liu J."/>
            <person name="Zhang X."/>
            <person name="Zhang Q."/>
            <person name="Hu W."/>
            <person name="Qin Y."/>
            <person name="Wang K."/>
            <person name="Chen L.Y."/>
            <person name="Shirley N."/>
            <person name="Lin Y.R."/>
            <person name="Liu L.Y."/>
            <person name="Hernandez A.G."/>
            <person name="Wright C.L."/>
            <person name="Bulone V."/>
            <person name="Tuskan G.A."/>
            <person name="Heath K."/>
            <person name="Zee F."/>
            <person name="Moore P.H."/>
            <person name="Sunkar R."/>
            <person name="Leebens-Mack J.H."/>
            <person name="Mockler T."/>
            <person name="Bennetzen J.L."/>
            <person name="Freeling M."/>
            <person name="Sankoff D."/>
            <person name="Paterson A.H."/>
            <person name="Zhu X."/>
            <person name="Yang X."/>
            <person name="Smith J.A."/>
            <person name="Cushman J.C."/>
            <person name="Paull R.E."/>
            <person name="Yu Q."/>
        </authorList>
    </citation>
    <scope>NUCLEOTIDE SEQUENCE [LARGE SCALE GENOMIC DNA]</scope>
    <source>
        <strain evidence="3">cv. F153</strain>
    </source>
</reference>
<keyword evidence="3" id="KW-1185">Reference proteome</keyword>
<dbReference type="AlphaFoldDB" id="A0A6P5FYW8"/>
<dbReference type="Gramene" id="Aco029289.1.mrna1">
    <property type="protein sequence ID" value="Aco029289.1.mrna1"/>
    <property type="gene ID" value="Aco029289.1.path1"/>
</dbReference>
<accession>A0A6P5FYW8</accession>
<dbReference type="Proteomes" id="UP000515123">
    <property type="component" value="Linkage group 1"/>
</dbReference>
<evidence type="ECO:0000256" key="1">
    <source>
        <dbReference type="SAM" id="MobiDB-lite"/>
    </source>
</evidence>
<organism evidence="3 4">
    <name type="scientific">Ananas comosus</name>
    <name type="common">Pineapple</name>
    <name type="synonym">Ananas ananas</name>
    <dbReference type="NCBI Taxonomy" id="4615"/>
    <lineage>
        <taxon>Eukaryota</taxon>
        <taxon>Viridiplantae</taxon>
        <taxon>Streptophyta</taxon>
        <taxon>Embryophyta</taxon>
        <taxon>Tracheophyta</taxon>
        <taxon>Spermatophyta</taxon>
        <taxon>Magnoliopsida</taxon>
        <taxon>Liliopsida</taxon>
        <taxon>Poales</taxon>
        <taxon>Bromeliaceae</taxon>
        <taxon>Bromelioideae</taxon>
        <taxon>Ananas</taxon>
    </lineage>
</organism>
<sequence length="205" mass="22315">MDPKIAPYSQNSDLKSANKFKDEEQFEEEEEEGVGELVEEVDEKERGWSRLKKAAVAGAAVAAAPAVVPPALALSAVGIALSLPFAACLAALACTHRLIRALLPSSSPYLYQSGRSIEHPRFGFDPYTSDEDDELLYSEEVIWDQIEALRTILGYSDTLHSSCAAELRALLVFTGVEPPISLSDPFDLIGASDNLRFLKFLVGVK</sequence>
<proteinExistence type="predicted"/>
<gene>
    <name evidence="4" type="primary">LOC109717360</name>
</gene>
<dbReference type="GeneID" id="109717360"/>
<dbReference type="PANTHER" id="PTHR37198:SF1">
    <property type="entry name" value="NUCLEOLIN"/>
    <property type="match status" value="1"/>
</dbReference>
<dbReference type="RefSeq" id="XP_020098698.1">
    <property type="nucleotide sequence ID" value="XM_020243109.1"/>
</dbReference>